<organism evidence="3 4">
    <name type="scientific">Phyllostomus discolor</name>
    <name type="common">pale spear-nosed bat</name>
    <dbReference type="NCBI Taxonomy" id="89673"/>
    <lineage>
        <taxon>Eukaryota</taxon>
        <taxon>Metazoa</taxon>
        <taxon>Chordata</taxon>
        <taxon>Craniata</taxon>
        <taxon>Vertebrata</taxon>
        <taxon>Euteleostomi</taxon>
        <taxon>Mammalia</taxon>
        <taxon>Eutheria</taxon>
        <taxon>Laurasiatheria</taxon>
        <taxon>Chiroptera</taxon>
        <taxon>Yangochiroptera</taxon>
        <taxon>Phyllostomidae</taxon>
        <taxon>Phyllostominae</taxon>
        <taxon>Phyllostomus</taxon>
    </lineage>
</organism>
<sequence>MFPLRSRTRQGHTLSPLLFSIVLKVLTTVIRQEEEIKGIQPRKEEIKLSLFVGDIIVCIENLIGSTKKLPELINDFVKVVGYKVNIQKLMEFFCINNELSESETSMEIFTIATRKIKYLGINVTKEEKRTHNQETIEH</sequence>
<proteinExistence type="predicted"/>
<dbReference type="Proteomes" id="UP000664940">
    <property type="component" value="Unassembled WGS sequence"/>
</dbReference>
<reference evidence="3 4" key="1">
    <citation type="journal article" date="2020" name="Nature">
        <title>Six reference-quality genomes reveal evolution of bat adaptations.</title>
        <authorList>
            <person name="Jebb D."/>
            <person name="Huang Z."/>
            <person name="Pippel M."/>
            <person name="Hughes G.M."/>
            <person name="Lavrichenko K."/>
            <person name="Devanna P."/>
            <person name="Winkler S."/>
            <person name="Jermiin L.S."/>
            <person name="Skirmuntt E.C."/>
            <person name="Katzourakis A."/>
            <person name="Burkitt-Gray L."/>
            <person name="Ray D.A."/>
            <person name="Sullivan K.A.M."/>
            <person name="Roscito J.G."/>
            <person name="Kirilenko B.M."/>
            <person name="Davalos L.M."/>
            <person name="Corthals A.P."/>
            <person name="Power M.L."/>
            <person name="Jones G."/>
            <person name="Ransome R.D."/>
            <person name="Dechmann D.K.N."/>
            <person name="Locatelli A.G."/>
            <person name="Puechmaille S.J."/>
            <person name="Fedrigo O."/>
            <person name="Jarvis E.D."/>
            <person name="Hiller M."/>
            <person name="Vernes S.C."/>
            <person name="Myers E.W."/>
            <person name="Teeling E.C."/>
        </authorList>
    </citation>
    <scope>NUCLEOTIDE SEQUENCE [LARGE SCALE GENOMIC DNA]</scope>
    <source>
        <strain evidence="3">Bat1K_MPI-CBG_1</strain>
    </source>
</reference>
<gene>
    <name evidence="3" type="ORF">HJG60_010274</name>
</gene>
<dbReference type="AlphaFoldDB" id="A0A834EJT4"/>
<dbReference type="PROSITE" id="PS50878">
    <property type="entry name" value="RT_POL"/>
    <property type="match status" value="1"/>
</dbReference>
<dbReference type="Pfam" id="PF00078">
    <property type="entry name" value="RVT_1"/>
    <property type="match status" value="1"/>
</dbReference>
<evidence type="ECO:0000259" key="2">
    <source>
        <dbReference type="PROSITE" id="PS50878"/>
    </source>
</evidence>
<dbReference type="EMBL" id="JABVXQ010000003">
    <property type="protein sequence ID" value="KAF6119891.1"/>
    <property type="molecule type" value="Genomic_DNA"/>
</dbReference>
<evidence type="ECO:0000313" key="3">
    <source>
        <dbReference type="EMBL" id="KAF6119891.1"/>
    </source>
</evidence>
<evidence type="ECO:0000313" key="4">
    <source>
        <dbReference type="Proteomes" id="UP000664940"/>
    </source>
</evidence>
<keyword evidence="1" id="KW-0732">Signal</keyword>
<feature type="domain" description="Reverse transcriptase" evidence="2">
    <location>
        <begin position="1"/>
        <end position="123"/>
    </location>
</feature>
<comment type="caution">
    <text evidence="3">The sequence shown here is derived from an EMBL/GenBank/DDBJ whole genome shotgun (WGS) entry which is preliminary data.</text>
</comment>
<feature type="signal peptide" evidence="1">
    <location>
        <begin position="1"/>
        <end position="27"/>
    </location>
</feature>
<dbReference type="PANTHER" id="PTHR31635:SF196">
    <property type="entry name" value="REVERSE TRANSCRIPTASE DOMAIN-CONTAINING PROTEIN-RELATED"/>
    <property type="match status" value="1"/>
</dbReference>
<protein>
    <recommendedName>
        <fullName evidence="2">Reverse transcriptase domain-containing protein</fullName>
    </recommendedName>
</protein>
<dbReference type="PANTHER" id="PTHR31635">
    <property type="entry name" value="REVERSE TRANSCRIPTASE DOMAIN-CONTAINING PROTEIN-RELATED"/>
    <property type="match status" value="1"/>
</dbReference>
<evidence type="ECO:0000256" key="1">
    <source>
        <dbReference type="SAM" id="SignalP"/>
    </source>
</evidence>
<dbReference type="InterPro" id="IPR000477">
    <property type="entry name" value="RT_dom"/>
</dbReference>
<name>A0A834EJT4_9CHIR</name>
<accession>A0A834EJT4</accession>
<feature type="chain" id="PRO_5032523688" description="Reverse transcriptase domain-containing protein" evidence="1">
    <location>
        <begin position="28"/>
        <end position="138"/>
    </location>
</feature>